<name>A0A8J5GPI5_ZINOF</name>
<comment type="caution">
    <text evidence="3">The sequence shown here is derived from an EMBL/GenBank/DDBJ whole genome shotgun (WGS) entry which is preliminary data.</text>
</comment>
<feature type="compositionally biased region" description="Polar residues" evidence="1">
    <location>
        <begin position="734"/>
        <end position="746"/>
    </location>
</feature>
<dbReference type="InterPro" id="IPR034257">
    <property type="entry name" value="Acinus_RRM"/>
</dbReference>
<dbReference type="Pfam" id="PF16294">
    <property type="entry name" value="RSB_motif"/>
    <property type="match status" value="1"/>
</dbReference>
<evidence type="ECO:0000313" key="4">
    <source>
        <dbReference type="Proteomes" id="UP000734854"/>
    </source>
</evidence>
<protein>
    <recommendedName>
        <fullName evidence="2">SAP domain-containing protein</fullName>
    </recommendedName>
</protein>
<organism evidence="3 4">
    <name type="scientific">Zingiber officinale</name>
    <name type="common">Ginger</name>
    <name type="synonym">Amomum zingiber</name>
    <dbReference type="NCBI Taxonomy" id="94328"/>
    <lineage>
        <taxon>Eukaryota</taxon>
        <taxon>Viridiplantae</taxon>
        <taxon>Streptophyta</taxon>
        <taxon>Embryophyta</taxon>
        <taxon>Tracheophyta</taxon>
        <taxon>Spermatophyta</taxon>
        <taxon>Magnoliopsida</taxon>
        <taxon>Liliopsida</taxon>
        <taxon>Zingiberales</taxon>
        <taxon>Zingiberaceae</taxon>
        <taxon>Zingiber</taxon>
    </lineage>
</organism>
<evidence type="ECO:0000256" key="1">
    <source>
        <dbReference type="SAM" id="MobiDB-lite"/>
    </source>
</evidence>
<dbReference type="CDD" id="cd12432">
    <property type="entry name" value="RRM_ACINU"/>
    <property type="match status" value="1"/>
</dbReference>
<evidence type="ECO:0000259" key="2">
    <source>
        <dbReference type="PROSITE" id="PS50800"/>
    </source>
</evidence>
<dbReference type="Proteomes" id="UP000734854">
    <property type="component" value="Unassembled WGS sequence"/>
</dbReference>
<feature type="region of interest" description="Disordered" evidence="1">
    <location>
        <begin position="1"/>
        <end position="47"/>
    </location>
</feature>
<dbReference type="InterPro" id="IPR003034">
    <property type="entry name" value="SAP_dom"/>
</dbReference>
<feature type="compositionally biased region" description="Basic and acidic residues" evidence="1">
    <location>
        <begin position="636"/>
        <end position="651"/>
    </location>
</feature>
<feature type="compositionally biased region" description="Basic and acidic residues" evidence="1">
    <location>
        <begin position="504"/>
        <end position="514"/>
    </location>
</feature>
<feature type="compositionally biased region" description="Low complexity" evidence="1">
    <location>
        <begin position="747"/>
        <end position="758"/>
    </location>
</feature>
<dbReference type="SUPFAM" id="SSF68906">
    <property type="entry name" value="SAP domain"/>
    <property type="match status" value="1"/>
</dbReference>
<feature type="domain" description="SAP" evidence="2">
    <location>
        <begin position="172"/>
        <end position="206"/>
    </location>
</feature>
<gene>
    <name evidence="3" type="ORF">ZIOFF_033659</name>
</gene>
<keyword evidence="4" id="KW-1185">Reference proteome</keyword>
<feature type="compositionally biased region" description="Polar residues" evidence="1">
    <location>
        <begin position="612"/>
        <end position="633"/>
    </location>
</feature>
<dbReference type="SMART" id="SM00513">
    <property type="entry name" value="SAP"/>
    <property type="match status" value="1"/>
</dbReference>
<dbReference type="InterPro" id="IPR036361">
    <property type="entry name" value="SAP_dom_sf"/>
</dbReference>
<proteinExistence type="predicted"/>
<dbReference type="AlphaFoldDB" id="A0A8J5GPI5"/>
<feature type="region of interest" description="Disordered" evidence="1">
    <location>
        <begin position="488"/>
        <end position="517"/>
    </location>
</feature>
<dbReference type="EMBL" id="JACMSC010000009">
    <property type="protein sequence ID" value="KAG6508285.1"/>
    <property type="molecule type" value="Genomic_DNA"/>
</dbReference>
<accession>A0A8J5GPI5</accession>
<dbReference type="PANTHER" id="PTHR47031">
    <property type="entry name" value="SAP DNA-BINDING DOMAIN-CONTAINING PROTEIN"/>
    <property type="match status" value="1"/>
</dbReference>
<dbReference type="InterPro" id="IPR032552">
    <property type="entry name" value="RSB_motif"/>
</dbReference>
<reference evidence="3 4" key="1">
    <citation type="submission" date="2020-08" db="EMBL/GenBank/DDBJ databases">
        <title>Plant Genome Project.</title>
        <authorList>
            <person name="Zhang R.-G."/>
        </authorList>
    </citation>
    <scope>NUCLEOTIDE SEQUENCE [LARGE SCALE GENOMIC DNA]</scope>
    <source>
        <tissue evidence="3">Rhizome</tissue>
    </source>
</reference>
<dbReference type="PROSITE" id="PS50800">
    <property type="entry name" value="SAP"/>
    <property type="match status" value="1"/>
</dbReference>
<feature type="compositionally biased region" description="Pro residues" evidence="1">
    <location>
        <begin position="766"/>
        <end position="777"/>
    </location>
</feature>
<dbReference type="PANTHER" id="PTHR47031:SF3">
    <property type="entry name" value="SAP DOMAIN-CONTAINING PROTEIN"/>
    <property type="match status" value="1"/>
</dbReference>
<dbReference type="Gene3D" id="1.10.720.30">
    <property type="entry name" value="SAP domain"/>
    <property type="match status" value="1"/>
</dbReference>
<dbReference type="Pfam" id="PF02037">
    <property type="entry name" value="SAP"/>
    <property type="match status" value="1"/>
</dbReference>
<sequence>MKRLELPKVGRSKSVDGSFEGMSRRHHNGGTPKERQEVVPPPPPQVSQEQVLAGMSQFFAQFSGPNAGPDGSEKLDQFMELDCADRVTCATYLLKDDALLWWEGATVGFLILASSESSTVFLLGELLSWFCSSFVSAFLNVAPKILTSRANFSYFSLNSMSSPYPVLNNKSIDQWKVTELKEELKKRKLPVRGLKDELVRRLADAMDAEVVENKKKVDDEVKEDEPKVAENFEVESATMVGKIKHPNEQDDFSSASMVDKVKDPDEQDDFTNTTMAVKDSDITGIVKIGISDDHSDAGKTEHDGATKATSEVTNIDINQDLKMEDAGAVSSGLDASILETEAHVEALEDDATESHTVTLHYDLDAVVTNSEEKLDELMQDDSNLPLEEIKAGPESNNQVSVVSLDLGSQVKCESLPIDSVSIIEKNKLKDNLNAADFYLEQEVVKQEMVQPSSSIVPSLGGDLQTVHDAKEKVNHLVSVEDTNVKKNTFVDEGKKEDNLDEESPEKLNLDRSSSDELMEDDVLESKNIDSNIQSEELVEKIEVIQELAVSDTRNIDVKQDGLILEVTINEDIKKPALLSEKRKLEDQEAAASNEVPKRQRRWSSDTVKIPERQSSNLSTSSAPKNTFEITSRRTFNKPDLKDAGGSQKERIVPPSQKPATTSLRIDRFVRPFTLKAVQELLAKTGTYSSVEEATSTRSAVYNLQWPPNGGNLLVAEFVDPQEVKAQTEAPPQAPASNPNTPKATNFQQPQAAQPPAHQHALKQHQPLPPITRQPDPQPVRERLPPPPPPREPDPPALTLDDLFKKTKAAPRIYYLPLTKEEVASRLAARGKNTKN</sequence>
<feature type="region of interest" description="Disordered" evidence="1">
    <location>
        <begin position="724"/>
        <end position="798"/>
    </location>
</feature>
<evidence type="ECO:0000313" key="3">
    <source>
        <dbReference type="EMBL" id="KAG6508285.1"/>
    </source>
</evidence>
<feature type="region of interest" description="Disordered" evidence="1">
    <location>
        <begin position="583"/>
        <end position="659"/>
    </location>
</feature>
<feature type="compositionally biased region" description="Basic and acidic residues" evidence="1">
    <location>
        <begin position="488"/>
        <end position="497"/>
    </location>
</feature>